<evidence type="ECO:0000313" key="2">
    <source>
        <dbReference type="Proteomes" id="UP001164539"/>
    </source>
</evidence>
<comment type="caution">
    <text evidence="1">The sequence shown here is derived from an EMBL/GenBank/DDBJ whole genome shotgun (WGS) entry which is preliminary data.</text>
</comment>
<proteinExistence type="predicted"/>
<sequence length="75" mass="8156">MLESSLICDHGRGGSAIAAFPLAISDFYALNTHYKTRVVLHSRDSEGDPLRALSAALNLMQNVELIANHKHGIIN</sequence>
<gene>
    <name evidence="1" type="ORF">OWV82_010802</name>
</gene>
<keyword evidence="2" id="KW-1185">Reference proteome</keyword>
<reference evidence="1 2" key="1">
    <citation type="journal article" date="2023" name="Science">
        <title>Complex scaffold remodeling in plant triterpene biosynthesis.</title>
        <authorList>
            <person name="De La Pena R."/>
            <person name="Hodgson H."/>
            <person name="Liu J.C."/>
            <person name="Stephenson M.J."/>
            <person name="Martin A.C."/>
            <person name="Owen C."/>
            <person name="Harkess A."/>
            <person name="Leebens-Mack J."/>
            <person name="Jimenez L.E."/>
            <person name="Osbourn A."/>
            <person name="Sattely E.S."/>
        </authorList>
    </citation>
    <scope>NUCLEOTIDE SEQUENCE [LARGE SCALE GENOMIC DNA]</scope>
    <source>
        <strain evidence="2">cv. JPN11</strain>
        <tissue evidence="1">Leaf</tissue>
    </source>
</reference>
<name>A0ACC1Y720_MELAZ</name>
<dbReference type="EMBL" id="CM051398">
    <property type="protein sequence ID" value="KAJ4719191.1"/>
    <property type="molecule type" value="Genomic_DNA"/>
</dbReference>
<accession>A0ACC1Y720</accession>
<protein>
    <submittedName>
        <fullName evidence="1">Glutamate receptor</fullName>
    </submittedName>
</protein>
<organism evidence="1 2">
    <name type="scientific">Melia azedarach</name>
    <name type="common">Chinaberry tree</name>
    <dbReference type="NCBI Taxonomy" id="155640"/>
    <lineage>
        <taxon>Eukaryota</taxon>
        <taxon>Viridiplantae</taxon>
        <taxon>Streptophyta</taxon>
        <taxon>Embryophyta</taxon>
        <taxon>Tracheophyta</taxon>
        <taxon>Spermatophyta</taxon>
        <taxon>Magnoliopsida</taxon>
        <taxon>eudicotyledons</taxon>
        <taxon>Gunneridae</taxon>
        <taxon>Pentapetalae</taxon>
        <taxon>rosids</taxon>
        <taxon>malvids</taxon>
        <taxon>Sapindales</taxon>
        <taxon>Meliaceae</taxon>
        <taxon>Melia</taxon>
    </lineage>
</organism>
<keyword evidence="1" id="KW-0675">Receptor</keyword>
<evidence type="ECO:0000313" key="1">
    <source>
        <dbReference type="EMBL" id="KAJ4719191.1"/>
    </source>
</evidence>
<dbReference type="Proteomes" id="UP001164539">
    <property type="component" value="Chromosome 5"/>
</dbReference>